<dbReference type="AlphaFoldDB" id="A0A2T5C093"/>
<organism evidence="2 3">
    <name type="scientific">Mangrovibacterium marinum</name>
    <dbReference type="NCBI Taxonomy" id="1639118"/>
    <lineage>
        <taxon>Bacteria</taxon>
        <taxon>Pseudomonadati</taxon>
        <taxon>Bacteroidota</taxon>
        <taxon>Bacteroidia</taxon>
        <taxon>Marinilabiliales</taxon>
        <taxon>Prolixibacteraceae</taxon>
        <taxon>Mangrovibacterium</taxon>
    </lineage>
</organism>
<dbReference type="InterPro" id="IPR009061">
    <property type="entry name" value="DNA-bd_dom_put_sf"/>
</dbReference>
<dbReference type="GO" id="GO:0003677">
    <property type="term" value="F:DNA binding"/>
    <property type="evidence" value="ECO:0007669"/>
    <property type="project" value="InterPro"/>
</dbReference>
<dbReference type="Gene3D" id="1.10.1660.10">
    <property type="match status" value="1"/>
</dbReference>
<proteinExistence type="predicted"/>
<reference evidence="2 3" key="1">
    <citation type="submission" date="2018-04" db="EMBL/GenBank/DDBJ databases">
        <title>Genomic Encyclopedia of Archaeal and Bacterial Type Strains, Phase II (KMG-II): from individual species to whole genera.</title>
        <authorList>
            <person name="Goeker M."/>
        </authorList>
    </citation>
    <scope>NUCLEOTIDE SEQUENCE [LARGE SCALE GENOMIC DNA]</scope>
    <source>
        <strain evidence="2 3">DSM 28823</strain>
    </source>
</reference>
<dbReference type="SUPFAM" id="SSF46955">
    <property type="entry name" value="Putative DNA-binding domain"/>
    <property type="match status" value="1"/>
</dbReference>
<name>A0A2T5C093_9BACT</name>
<sequence>MKNMENTDTTALTVDEVAGKLSLTNKTIRKHIKSGKIPAKKIGKRWYISEEDFEKIFAEYMTT</sequence>
<evidence type="ECO:0000259" key="1">
    <source>
        <dbReference type="Pfam" id="PF12728"/>
    </source>
</evidence>
<dbReference type="NCBIfam" id="TIGR01764">
    <property type="entry name" value="excise"/>
    <property type="match status" value="1"/>
</dbReference>
<dbReference type="OrthoDB" id="26294at2"/>
<comment type="caution">
    <text evidence="2">The sequence shown here is derived from an EMBL/GenBank/DDBJ whole genome shotgun (WGS) entry which is preliminary data.</text>
</comment>
<dbReference type="InterPro" id="IPR010093">
    <property type="entry name" value="SinI_DNA-bd"/>
</dbReference>
<dbReference type="EMBL" id="QAAD01000011">
    <property type="protein sequence ID" value="PTN07987.1"/>
    <property type="molecule type" value="Genomic_DNA"/>
</dbReference>
<accession>A0A2T5C093</accession>
<dbReference type="InterPro" id="IPR041657">
    <property type="entry name" value="HTH_17"/>
</dbReference>
<gene>
    <name evidence="2" type="ORF">C8N47_11127</name>
</gene>
<evidence type="ECO:0000313" key="2">
    <source>
        <dbReference type="EMBL" id="PTN07987.1"/>
    </source>
</evidence>
<feature type="domain" description="Helix-turn-helix" evidence="1">
    <location>
        <begin position="12"/>
        <end position="57"/>
    </location>
</feature>
<dbReference type="Proteomes" id="UP000243525">
    <property type="component" value="Unassembled WGS sequence"/>
</dbReference>
<evidence type="ECO:0000313" key="3">
    <source>
        <dbReference type="Proteomes" id="UP000243525"/>
    </source>
</evidence>
<protein>
    <submittedName>
        <fullName evidence="2">Excisionase family DNA binding protein</fullName>
    </submittedName>
</protein>
<keyword evidence="3" id="KW-1185">Reference proteome</keyword>
<dbReference type="RefSeq" id="WP_107822721.1">
    <property type="nucleotide sequence ID" value="NZ_OY782574.1"/>
</dbReference>
<dbReference type="Pfam" id="PF12728">
    <property type="entry name" value="HTH_17"/>
    <property type="match status" value="1"/>
</dbReference>